<feature type="transmembrane region" description="Helical" evidence="8">
    <location>
        <begin position="150"/>
        <end position="168"/>
    </location>
</feature>
<keyword evidence="10" id="KW-1185">Reference proteome</keyword>
<evidence type="ECO:0000313" key="10">
    <source>
        <dbReference type="Proteomes" id="UP000184731"/>
    </source>
</evidence>
<keyword evidence="7 8" id="KW-0472">Membrane</keyword>
<evidence type="ECO:0000256" key="5">
    <source>
        <dbReference type="ARBA" id="ARBA00022692"/>
    </source>
</evidence>
<dbReference type="OrthoDB" id="9761056at2"/>
<protein>
    <recommendedName>
        <fullName evidence="8">L-lactate permease</fullName>
    </recommendedName>
</protein>
<dbReference type="PANTHER" id="PTHR30003">
    <property type="entry name" value="L-LACTATE PERMEASE"/>
    <property type="match status" value="1"/>
</dbReference>
<dbReference type="STRING" id="1915309.AXG55_07005"/>
<feature type="transmembrane region" description="Helical" evidence="8">
    <location>
        <begin position="12"/>
        <end position="37"/>
    </location>
</feature>
<dbReference type="AlphaFoldDB" id="A0A1L4D0F2"/>
<dbReference type="GO" id="GO:0005886">
    <property type="term" value="C:plasma membrane"/>
    <property type="evidence" value="ECO:0007669"/>
    <property type="project" value="UniProtKB-SubCell"/>
</dbReference>
<evidence type="ECO:0000256" key="4">
    <source>
        <dbReference type="ARBA" id="ARBA00022475"/>
    </source>
</evidence>
<evidence type="ECO:0000256" key="8">
    <source>
        <dbReference type="RuleBase" id="RU365092"/>
    </source>
</evidence>
<feature type="transmembrane region" description="Helical" evidence="8">
    <location>
        <begin position="322"/>
        <end position="339"/>
    </location>
</feature>
<organism evidence="9 10">
    <name type="scientific">Silvanigrella aquatica</name>
    <dbReference type="NCBI Taxonomy" id="1915309"/>
    <lineage>
        <taxon>Bacteria</taxon>
        <taxon>Pseudomonadati</taxon>
        <taxon>Bdellovibrionota</taxon>
        <taxon>Oligoflexia</taxon>
        <taxon>Silvanigrellales</taxon>
        <taxon>Silvanigrellaceae</taxon>
        <taxon>Silvanigrella</taxon>
    </lineage>
</organism>
<name>A0A1L4D0F2_9BACT</name>
<evidence type="ECO:0000256" key="2">
    <source>
        <dbReference type="ARBA" id="ARBA00010100"/>
    </source>
</evidence>
<keyword evidence="4 8" id="KW-1003">Cell membrane</keyword>
<feature type="transmembrane region" description="Helical" evidence="8">
    <location>
        <begin position="280"/>
        <end position="302"/>
    </location>
</feature>
<feature type="transmembrane region" description="Helical" evidence="8">
    <location>
        <begin position="359"/>
        <end position="383"/>
    </location>
</feature>
<sequence>MTFILSISPIIILIFVLFVFRLSLALSGFIVLIYTMLMSSISWSLPQMYILSCLLKGAFISLDIILIIFGAIFFLNYLTQAGIIQVIEQHLKALSPDRRVQAILIAWLFGAFIEGTAGFGTPAAIVAPFLVAIGFTPILAILVSLTANNASVIFGAIGTPLRIGFEGLKTTDVSVYAALINLVTGMIVPCMILAFVTMIHKKNRLKNFLECLPFALISGVSFLVPYFIISLYAPELSSILGSTIALFLMTIITKFKILVPKNIFRFHDEMLFDNKTKKTPIFYGIYPYIILLFLLLFGKLFFQNSKIFNVNLPAGLFHSVQLFNPGIVFLMTILITLFFKPIKYEQFKICINSSVKPLLNTAIAIFSVCSLVQIMVITGKGVFALPGMFQEIVLFSKSNYFPYFSTLIGAFGAFLSGSATVSNLVLAPIQSQIAQQIFYSEEWILAFQLVGAGAGNMIALQNILAVQSTVESSGKEAEILLKLIIPCIIYILLATAVGVILSNIFILH</sequence>
<evidence type="ECO:0000313" key="9">
    <source>
        <dbReference type="EMBL" id="APJ03668.1"/>
    </source>
</evidence>
<feature type="transmembrane region" description="Helical" evidence="8">
    <location>
        <begin position="57"/>
        <end position="79"/>
    </location>
</feature>
<comment type="function">
    <text evidence="8">Uptake of L-lactate across the membrane. Can also transport D-lactate and glycolate.</text>
</comment>
<dbReference type="KEGG" id="saqi:AXG55_07005"/>
<dbReference type="EMBL" id="CP017834">
    <property type="protein sequence ID" value="APJ03668.1"/>
    <property type="molecule type" value="Genomic_DNA"/>
</dbReference>
<keyword evidence="3 8" id="KW-0813">Transport</keyword>
<gene>
    <name evidence="9" type="ORF">AXG55_07005</name>
</gene>
<evidence type="ECO:0000256" key="3">
    <source>
        <dbReference type="ARBA" id="ARBA00022448"/>
    </source>
</evidence>
<evidence type="ECO:0000256" key="7">
    <source>
        <dbReference type="ARBA" id="ARBA00023136"/>
    </source>
</evidence>
<keyword evidence="6 8" id="KW-1133">Transmembrane helix</keyword>
<keyword evidence="5 8" id="KW-0812">Transmembrane</keyword>
<evidence type="ECO:0000256" key="6">
    <source>
        <dbReference type="ARBA" id="ARBA00022989"/>
    </source>
</evidence>
<dbReference type="GO" id="GO:0015129">
    <property type="term" value="F:lactate transmembrane transporter activity"/>
    <property type="evidence" value="ECO:0007669"/>
    <property type="project" value="UniProtKB-UniRule"/>
</dbReference>
<comment type="similarity">
    <text evidence="2 8">Belongs to the lactate permease family.</text>
</comment>
<dbReference type="Proteomes" id="UP000184731">
    <property type="component" value="Chromosome"/>
</dbReference>
<comment type="subcellular location">
    <subcellularLocation>
        <location evidence="1 8">Cell membrane</location>
        <topology evidence="1 8">Multi-pass membrane protein</topology>
    </subcellularLocation>
</comment>
<feature type="transmembrane region" description="Helical" evidence="8">
    <location>
        <begin position="239"/>
        <end position="259"/>
    </location>
</feature>
<feature type="transmembrane region" description="Helical" evidence="8">
    <location>
        <begin position="174"/>
        <end position="199"/>
    </location>
</feature>
<feature type="transmembrane region" description="Helical" evidence="8">
    <location>
        <begin position="211"/>
        <end position="233"/>
    </location>
</feature>
<dbReference type="InterPro" id="IPR003804">
    <property type="entry name" value="Lactate_perm"/>
</dbReference>
<feature type="transmembrane region" description="Helical" evidence="8">
    <location>
        <begin position="403"/>
        <end position="422"/>
    </location>
</feature>
<feature type="transmembrane region" description="Helical" evidence="8">
    <location>
        <begin position="100"/>
        <end position="119"/>
    </location>
</feature>
<feature type="transmembrane region" description="Helical" evidence="8">
    <location>
        <begin position="125"/>
        <end position="143"/>
    </location>
</feature>
<dbReference type="GO" id="GO:0015295">
    <property type="term" value="F:solute:proton symporter activity"/>
    <property type="evidence" value="ECO:0007669"/>
    <property type="project" value="TreeGrafter"/>
</dbReference>
<proteinExistence type="inferred from homology"/>
<feature type="transmembrane region" description="Helical" evidence="8">
    <location>
        <begin position="443"/>
        <end position="463"/>
    </location>
</feature>
<feature type="transmembrane region" description="Helical" evidence="8">
    <location>
        <begin position="483"/>
        <end position="507"/>
    </location>
</feature>
<dbReference type="Pfam" id="PF02652">
    <property type="entry name" value="Lactate_perm"/>
    <property type="match status" value="2"/>
</dbReference>
<dbReference type="PANTHER" id="PTHR30003:SF0">
    <property type="entry name" value="GLYCOLATE PERMEASE GLCA-RELATED"/>
    <property type="match status" value="1"/>
</dbReference>
<reference evidence="9 10" key="1">
    <citation type="submission" date="2016-10" db="EMBL/GenBank/DDBJ databases">
        <title>Silvanigrella aquatica sp. nov., isolated from a freshwater lake located in the Black Forest, Germany, description of Silvanigrellaceae fam. nov., Silvanigrellales ord. nov., reclassification of the order Bdellovibrionales in the class Oligoflexia, reclassification of the families Bacteriovoracaceae and Halobacteriovoraceae in the new order Bacteriovoracales ord. nov., and reclassification of the family Pseudobacteriovoracaceae in the order Oligoflexiales.</title>
        <authorList>
            <person name="Hahn M.W."/>
            <person name="Schmidt J."/>
            <person name="Koll U."/>
            <person name="Rohde M."/>
            <person name="Verbag S."/>
            <person name="Pitt A."/>
            <person name="Nakai R."/>
            <person name="Naganuma T."/>
            <person name="Lang E."/>
        </authorList>
    </citation>
    <scope>NUCLEOTIDE SEQUENCE [LARGE SCALE GENOMIC DNA]</scope>
    <source>
        <strain evidence="9 10">MWH-Nonnen-W8red</strain>
    </source>
</reference>
<evidence type="ECO:0000256" key="1">
    <source>
        <dbReference type="ARBA" id="ARBA00004651"/>
    </source>
</evidence>
<dbReference type="RefSeq" id="WP_148697408.1">
    <property type="nucleotide sequence ID" value="NZ_CP017834.1"/>
</dbReference>
<accession>A0A1L4D0F2</accession>